<sequence length="142" mass="15296">MGAYTSPCKGSRGGVLHAWGTYVTLEVSPWLTPGPNSVHIAIVEEWHALCSGPWANPALLELVVGRMETLTALAEQKEDAAGWGWGCVSARRGTFTSHVLFLLDFPSSRSRSEHLASVYSGRLLVRKCGEGGEESAPALKIF</sequence>
<dbReference type="EMBL" id="CAAGRJ010012025">
    <property type="protein sequence ID" value="VFV28832.1"/>
    <property type="molecule type" value="Genomic_DNA"/>
</dbReference>
<reference evidence="1 2" key="1">
    <citation type="submission" date="2019-01" db="EMBL/GenBank/DDBJ databases">
        <authorList>
            <person name="Alioto T."/>
            <person name="Alioto T."/>
        </authorList>
    </citation>
    <scope>NUCLEOTIDE SEQUENCE [LARGE SCALE GENOMIC DNA]</scope>
</reference>
<dbReference type="AlphaFoldDB" id="A0A485NF79"/>
<keyword evidence="2" id="KW-1185">Reference proteome</keyword>
<dbReference type="Proteomes" id="UP000386466">
    <property type="component" value="Unassembled WGS sequence"/>
</dbReference>
<protein>
    <submittedName>
        <fullName evidence="1">Uncharacterized protein</fullName>
    </submittedName>
</protein>
<proteinExistence type="predicted"/>
<accession>A0A485NF79</accession>
<organism evidence="1 2">
    <name type="scientific">Lynx pardinus</name>
    <name type="common">Iberian lynx</name>
    <name type="synonym">Felis pardina</name>
    <dbReference type="NCBI Taxonomy" id="191816"/>
    <lineage>
        <taxon>Eukaryota</taxon>
        <taxon>Metazoa</taxon>
        <taxon>Chordata</taxon>
        <taxon>Craniata</taxon>
        <taxon>Vertebrata</taxon>
        <taxon>Euteleostomi</taxon>
        <taxon>Mammalia</taxon>
        <taxon>Eutheria</taxon>
        <taxon>Laurasiatheria</taxon>
        <taxon>Carnivora</taxon>
        <taxon>Feliformia</taxon>
        <taxon>Felidae</taxon>
        <taxon>Felinae</taxon>
        <taxon>Lynx</taxon>
    </lineage>
</organism>
<name>A0A485NF79_LYNPA</name>
<evidence type="ECO:0000313" key="2">
    <source>
        <dbReference type="Proteomes" id="UP000386466"/>
    </source>
</evidence>
<evidence type="ECO:0000313" key="1">
    <source>
        <dbReference type="EMBL" id="VFV28832.1"/>
    </source>
</evidence>
<gene>
    <name evidence="1" type="ORF">LYPA_23C022317</name>
</gene>